<dbReference type="PROSITE" id="PS50850">
    <property type="entry name" value="MFS"/>
    <property type="match status" value="1"/>
</dbReference>
<dbReference type="Pfam" id="PF07690">
    <property type="entry name" value="MFS_1"/>
    <property type="match status" value="1"/>
</dbReference>
<evidence type="ECO:0000256" key="2">
    <source>
        <dbReference type="ARBA" id="ARBA00022448"/>
    </source>
</evidence>
<dbReference type="RefSeq" id="WP_160760806.1">
    <property type="nucleotide sequence ID" value="NZ_BAAADZ010000010.1"/>
</dbReference>
<feature type="transmembrane region" description="Helical" evidence="6">
    <location>
        <begin position="114"/>
        <end position="139"/>
    </location>
</feature>
<feature type="transmembrane region" description="Helical" evidence="6">
    <location>
        <begin position="405"/>
        <end position="424"/>
    </location>
</feature>
<feature type="transmembrane region" description="Helical" evidence="6">
    <location>
        <begin position="19"/>
        <end position="36"/>
    </location>
</feature>
<feature type="transmembrane region" description="Helical" evidence="6">
    <location>
        <begin position="151"/>
        <end position="171"/>
    </location>
</feature>
<dbReference type="Gene3D" id="1.20.1250.20">
    <property type="entry name" value="MFS general substrate transporter like domains"/>
    <property type="match status" value="2"/>
</dbReference>
<feature type="transmembrane region" description="Helical" evidence="6">
    <location>
        <begin position="89"/>
        <end position="108"/>
    </location>
</feature>
<feature type="transmembrane region" description="Helical" evidence="6">
    <location>
        <begin position="56"/>
        <end position="77"/>
    </location>
</feature>
<dbReference type="GO" id="GO:0022857">
    <property type="term" value="F:transmembrane transporter activity"/>
    <property type="evidence" value="ECO:0007669"/>
    <property type="project" value="InterPro"/>
</dbReference>
<evidence type="ECO:0000256" key="1">
    <source>
        <dbReference type="ARBA" id="ARBA00004141"/>
    </source>
</evidence>
<feature type="transmembrane region" description="Helical" evidence="6">
    <location>
        <begin position="371"/>
        <end position="393"/>
    </location>
</feature>
<name>A0A6I4UJD4_9SPHN</name>
<reference evidence="9 10" key="1">
    <citation type="submission" date="2019-12" db="EMBL/GenBank/DDBJ databases">
        <title>Genomic-based taxomic classification of the family Erythrobacteraceae.</title>
        <authorList>
            <person name="Xu L."/>
        </authorList>
    </citation>
    <scope>NUCLEOTIDE SEQUENCE [LARGE SCALE GENOMIC DNA]</scope>
    <source>
        <strain evidence="9 10">JCM 10282</strain>
    </source>
</reference>
<keyword evidence="2" id="KW-0813">Transport</keyword>
<keyword evidence="11" id="KW-1185">Reference proteome</keyword>
<dbReference type="SUPFAM" id="SSF103473">
    <property type="entry name" value="MFS general substrate transporter"/>
    <property type="match status" value="1"/>
</dbReference>
<evidence type="ECO:0000256" key="6">
    <source>
        <dbReference type="SAM" id="Phobius"/>
    </source>
</evidence>
<comment type="subcellular location">
    <subcellularLocation>
        <location evidence="1">Membrane</location>
        <topology evidence="1">Multi-pass membrane protein</topology>
    </subcellularLocation>
</comment>
<keyword evidence="3 6" id="KW-0812">Transmembrane</keyword>
<dbReference type="InterPro" id="IPR011701">
    <property type="entry name" value="MFS"/>
</dbReference>
<feature type="transmembrane region" description="Helical" evidence="6">
    <location>
        <begin position="249"/>
        <end position="273"/>
    </location>
</feature>
<evidence type="ECO:0000259" key="7">
    <source>
        <dbReference type="PROSITE" id="PS50850"/>
    </source>
</evidence>
<dbReference type="InterPro" id="IPR036259">
    <property type="entry name" value="MFS_trans_sf"/>
</dbReference>
<dbReference type="GO" id="GO:0016020">
    <property type="term" value="C:membrane"/>
    <property type="evidence" value="ECO:0007669"/>
    <property type="project" value="UniProtKB-SubCell"/>
</dbReference>
<feature type="domain" description="Major facilitator superfamily (MFS) profile" evidence="7">
    <location>
        <begin position="23"/>
        <end position="429"/>
    </location>
</feature>
<sequence length="440" mass="46900">MPATGEQQVAIGASAMRKAFWRIIPLILVAYLFAYMDRVNVSFAAADMNADLGFSATVYGLGGGLFFLGYALFEIPSNLMLVRFGARQWIARIMITWGLLSAGMMFVTTAEQFYILRFLLGVAEAGFYPGVIYYFSGWFPPCHRSRAVSRFYIAGPLASMVMGSMSGWLLGLDGNSGMHGWQWLFLVQGLPTVLVGLVVLRFLPDSPAKVEWLNPAEKAWIADELARERRLIGGAVSHNVLAIFRNPKVLLNGAIGFTCIGAFITFTLSAPMILKAATGLDATGIGYLVGFGGLIGTAATLWLGNRADRHGDRLIHAFGSAVVMAGSLFVMLLAPSPLTVSLAYLAFATVSFSVAMLVSSGWADALSGRELAVGAAAINTMSQIGAFLTPFAWGALADATGNFDAGLLGIALMMTVNAALIWVLRGQVRGQVLRAVPAAA</sequence>
<evidence type="ECO:0000256" key="5">
    <source>
        <dbReference type="ARBA" id="ARBA00023136"/>
    </source>
</evidence>
<keyword evidence="5 6" id="KW-0472">Membrane</keyword>
<feature type="transmembrane region" description="Helical" evidence="6">
    <location>
        <begin position="285"/>
        <end position="303"/>
    </location>
</feature>
<dbReference type="CDD" id="cd17319">
    <property type="entry name" value="MFS_ExuT_GudP_like"/>
    <property type="match status" value="1"/>
</dbReference>
<dbReference type="FunFam" id="1.20.1250.20:FF:000018">
    <property type="entry name" value="MFS transporter permease"/>
    <property type="match status" value="1"/>
</dbReference>
<dbReference type="EMBL" id="JACICE010000002">
    <property type="protein sequence ID" value="MBB3776238.1"/>
    <property type="molecule type" value="Genomic_DNA"/>
</dbReference>
<dbReference type="Proteomes" id="UP000430021">
    <property type="component" value="Unassembled WGS sequence"/>
</dbReference>
<accession>A0A6I4UJD4</accession>
<feature type="transmembrane region" description="Helical" evidence="6">
    <location>
        <begin position="183"/>
        <end position="203"/>
    </location>
</feature>
<dbReference type="Proteomes" id="UP000548685">
    <property type="component" value="Unassembled WGS sequence"/>
</dbReference>
<gene>
    <name evidence="8" type="ORF">FHS52_002207</name>
    <name evidence="9" type="ORF">GRI59_08650</name>
</gene>
<evidence type="ECO:0000256" key="4">
    <source>
        <dbReference type="ARBA" id="ARBA00022989"/>
    </source>
</evidence>
<keyword evidence="4 6" id="KW-1133">Transmembrane helix</keyword>
<evidence type="ECO:0000256" key="3">
    <source>
        <dbReference type="ARBA" id="ARBA00022692"/>
    </source>
</evidence>
<evidence type="ECO:0000313" key="11">
    <source>
        <dbReference type="Proteomes" id="UP000548685"/>
    </source>
</evidence>
<proteinExistence type="predicted"/>
<dbReference type="PANTHER" id="PTHR43791">
    <property type="entry name" value="PERMEASE-RELATED"/>
    <property type="match status" value="1"/>
</dbReference>
<organism evidence="9 10">
    <name type="scientific">Erythrobacter ramosus</name>
    <dbReference type="NCBI Taxonomy" id="35811"/>
    <lineage>
        <taxon>Bacteria</taxon>
        <taxon>Pseudomonadati</taxon>
        <taxon>Pseudomonadota</taxon>
        <taxon>Alphaproteobacteria</taxon>
        <taxon>Sphingomonadales</taxon>
        <taxon>Erythrobacteraceae</taxon>
        <taxon>Erythrobacter/Porphyrobacter group</taxon>
        <taxon>Erythrobacter</taxon>
    </lineage>
</organism>
<reference evidence="8 11" key="2">
    <citation type="submission" date="2020-08" db="EMBL/GenBank/DDBJ databases">
        <title>Genomic Encyclopedia of Type Strains, Phase IV (KMG-IV): sequencing the most valuable type-strain genomes for metagenomic binning, comparative biology and taxonomic classification.</title>
        <authorList>
            <person name="Goeker M."/>
        </authorList>
    </citation>
    <scope>NUCLEOTIDE SEQUENCE [LARGE SCALE GENOMIC DNA]</scope>
    <source>
        <strain evidence="8 11">DSM 8510</strain>
    </source>
</reference>
<evidence type="ECO:0000313" key="9">
    <source>
        <dbReference type="EMBL" id="MXP38678.1"/>
    </source>
</evidence>
<comment type="caution">
    <text evidence="9">The sequence shown here is derived from an EMBL/GenBank/DDBJ whole genome shotgun (WGS) entry which is preliminary data.</text>
</comment>
<dbReference type="InterPro" id="IPR020846">
    <property type="entry name" value="MFS_dom"/>
</dbReference>
<dbReference type="EMBL" id="WTYB01000002">
    <property type="protein sequence ID" value="MXP38678.1"/>
    <property type="molecule type" value="Genomic_DNA"/>
</dbReference>
<feature type="transmembrane region" description="Helical" evidence="6">
    <location>
        <begin position="315"/>
        <end position="334"/>
    </location>
</feature>
<protein>
    <submittedName>
        <fullName evidence="8 9">MFS transporter</fullName>
    </submittedName>
</protein>
<dbReference type="PANTHER" id="PTHR43791:SF36">
    <property type="entry name" value="TRANSPORTER, PUTATIVE (AFU_ORTHOLOGUE AFUA_6G08340)-RELATED"/>
    <property type="match status" value="1"/>
</dbReference>
<dbReference type="AlphaFoldDB" id="A0A6I4UJD4"/>
<dbReference type="OrthoDB" id="9794076at2"/>
<evidence type="ECO:0000313" key="8">
    <source>
        <dbReference type="EMBL" id="MBB3776238.1"/>
    </source>
</evidence>
<feature type="transmembrane region" description="Helical" evidence="6">
    <location>
        <begin position="340"/>
        <end position="359"/>
    </location>
</feature>
<evidence type="ECO:0000313" key="10">
    <source>
        <dbReference type="Proteomes" id="UP000430021"/>
    </source>
</evidence>